<dbReference type="EMBL" id="AMPO01000001">
    <property type="protein sequence ID" value="EKF86758.1"/>
    <property type="molecule type" value="Genomic_DNA"/>
</dbReference>
<organism evidence="3 4">
    <name type="scientific">Methanobacterium formicicum (strain DSM 3637 / PP1)</name>
    <dbReference type="NCBI Taxonomy" id="1204725"/>
    <lineage>
        <taxon>Archaea</taxon>
        <taxon>Methanobacteriati</taxon>
        <taxon>Methanobacteriota</taxon>
        <taxon>Methanomada group</taxon>
        <taxon>Methanobacteria</taxon>
        <taxon>Methanobacteriales</taxon>
        <taxon>Methanobacteriaceae</taxon>
        <taxon>Methanobacterium</taxon>
    </lineage>
</organism>
<dbReference type="InterPro" id="IPR036380">
    <property type="entry name" value="Isochorismatase-like_sf"/>
</dbReference>
<dbReference type="Pfam" id="PF00857">
    <property type="entry name" value="Isochorismatase"/>
    <property type="match status" value="1"/>
</dbReference>
<dbReference type="RefSeq" id="WP_004029319.1">
    <property type="nucleotide sequence ID" value="NZ_AMPO01000001.1"/>
</dbReference>
<keyword evidence="4" id="KW-1185">Reference proteome</keyword>
<protein>
    <submittedName>
        <fullName evidence="3">Nicotinamidase-like amidase</fullName>
    </submittedName>
</protein>
<dbReference type="PATRIC" id="fig|1204725.3.peg.136"/>
<dbReference type="GO" id="GO:0016787">
    <property type="term" value="F:hydrolase activity"/>
    <property type="evidence" value="ECO:0007669"/>
    <property type="project" value="UniProtKB-KW"/>
</dbReference>
<reference evidence="3 4" key="1">
    <citation type="journal article" date="2012" name="J. Bacteriol.">
        <title>Draft genome sequence of Methanobacterium formicicum DSM 3637, an archaebacterium isolated from the methane producer amoeba Pelomyxa palustris.</title>
        <authorList>
            <person name="Gutierrez G."/>
        </authorList>
    </citation>
    <scope>NUCLEOTIDE SEQUENCE [LARGE SCALE GENOMIC DNA]</scope>
    <source>
        <strain evidence="4">DSM 3637 / PP1</strain>
    </source>
</reference>
<sequence>MKRALLVIDVQNEYFSGKLPVTYPPKSLENILNAMDTAQSRDVPIILIQHTALQENAATFVKGTDGWDIVPEVLTRKYDYLVEKNLPGSFTGTDLESLLRENDVDTVTISGYMTQMCCDTTARQAFHRGLKVEFLSDATGTLNVSNYAGSVTAQELHNAVLVTQAMRFSDVLSTADWIQGVENSTIY</sequence>
<dbReference type="Gene3D" id="3.40.50.850">
    <property type="entry name" value="Isochorismatase-like"/>
    <property type="match status" value="1"/>
</dbReference>
<dbReference type="SUPFAM" id="SSF52499">
    <property type="entry name" value="Isochorismatase-like hydrolases"/>
    <property type="match status" value="1"/>
</dbReference>
<feature type="domain" description="Isochorismatase-like" evidence="2">
    <location>
        <begin position="4"/>
        <end position="164"/>
    </location>
</feature>
<accession>K2R2J7</accession>
<proteinExistence type="predicted"/>
<dbReference type="Proteomes" id="UP000007360">
    <property type="component" value="Unassembled WGS sequence"/>
</dbReference>
<evidence type="ECO:0000313" key="4">
    <source>
        <dbReference type="Proteomes" id="UP000007360"/>
    </source>
</evidence>
<dbReference type="PANTHER" id="PTHR43540:SF6">
    <property type="entry name" value="ISOCHORISMATASE-LIKE DOMAIN-CONTAINING PROTEIN"/>
    <property type="match status" value="1"/>
</dbReference>
<dbReference type="InterPro" id="IPR050272">
    <property type="entry name" value="Isochorismatase-like_hydrls"/>
</dbReference>
<evidence type="ECO:0000313" key="3">
    <source>
        <dbReference type="EMBL" id="EKF86758.1"/>
    </source>
</evidence>
<gene>
    <name evidence="3" type="ORF">A994_00690</name>
</gene>
<dbReference type="AlphaFoldDB" id="K2R2J7"/>
<dbReference type="InterPro" id="IPR000868">
    <property type="entry name" value="Isochorismatase-like_dom"/>
</dbReference>
<dbReference type="CDD" id="cd01014">
    <property type="entry name" value="nicotinamidase_related"/>
    <property type="match status" value="1"/>
</dbReference>
<comment type="caution">
    <text evidence="3">The sequence shown here is derived from an EMBL/GenBank/DDBJ whole genome shotgun (WGS) entry which is preliminary data.</text>
</comment>
<evidence type="ECO:0000256" key="1">
    <source>
        <dbReference type="ARBA" id="ARBA00022801"/>
    </source>
</evidence>
<keyword evidence="1" id="KW-0378">Hydrolase</keyword>
<evidence type="ECO:0000259" key="2">
    <source>
        <dbReference type="Pfam" id="PF00857"/>
    </source>
</evidence>
<name>K2R2J7_METFP</name>
<dbReference type="PANTHER" id="PTHR43540">
    <property type="entry name" value="PEROXYUREIDOACRYLATE/UREIDOACRYLATE AMIDOHYDROLASE-RELATED"/>
    <property type="match status" value="1"/>
</dbReference>
<dbReference type="OrthoDB" id="9194at2157"/>